<name>A0A1A9KB33_9PSED</name>
<evidence type="ECO:0000313" key="1">
    <source>
        <dbReference type="EMBL" id="ANI14857.1"/>
    </source>
</evidence>
<reference evidence="2" key="2">
    <citation type="submission" date="2023-03" db="EMBL/GenBank/DDBJ databases">
        <title>Draft assemblies of triclosan tolerant bacteria isolated from returned activated sludge.</title>
        <authorList>
            <person name="Van Hamelsveld S."/>
        </authorList>
    </citation>
    <scope>NUCLEOTIDE SEQUENCE</scope>
    <source>
        <strain evidence="2">GW210015_S63</strain>
    </source>
</reference>
<dbReference type="Proteomes" id="UP000077748">
    <property type="component" value="Chromosome"/>
</dbReference>
<dbReference type="RefSeq" id="WP_043271841.1">
    <property type="nucleotide sequence ID" value="NZ_CP015878.1"/>
</dbReference>
<organism evidence="1 3">
    <name type="scientific">Pseudomonas citronellolis</name>
    <dbReference type="NCBI Taxonomy" id="53408"/>
    <lineage>
        <taxon>Bacteria</taxon>
        <taxon>Pseudomonadati</taxon>
        <taxon>Pseudomonadota</taxon>
        <taxon>Gammaproteobacteria</taxon>
        <taxon>Pseudomonadales</taxon>
        <taxon>Pseudomonadaceae</taxon>
        <taxon>Pseudomonas</taxon>
    </lineage>
</organism>
<dbReference type="Proteomes" id="UP001220662">
    <property type="component" value="Unassembled WGS sequence"/>
</dbReference>
<dbReference type="EMBL" id="CP015878">
    <property type="protein sequence ID" value="ANI14857.1"/>
    <property type="molecule type" value="Genomic_DNA"/>
</dbReference>
<proteinExistence type="predicted"/>
<dbReference type="AlphaFoldDB" id="A0A1A9KB33"/>
<evidence type="ECO:0000313" key="3">
    <source>
        <dbReference type="Proteomes" id="UP000077748"/>
    </source>
</evidence>
<gene>
    <name evidence="1" type="ORF">A9C11_13045</name>
    <name evidence="2" type="ORF">P3W55_09770</name>
</gene>
<reference evidence="1 3" key="1">
    <citation type="submission" date="2016-05" db="EMBL/GenBank/DDBJ databases">
        <title>Genome Sequence of Pseudomonas citronellolis Strain SJTE-3, an Estrogens and Persistent Organic Pollutants degradation strain.</title>
        <authorList>
            <person name="Liang R."/>
        </authorList>
    </citation>
    <scope>NUCLEOTIDE SEQUENCE [LARGE SCALE GENOMIC DNA]</scope>
    <source>
        <strain evidence="1 3">SJTE-3</strain>
    </source>
</reference>
<evidence type="ECO:0000313" key="2">
    <source>
        <dbReference type="EMBL" id="MDF3841999.1"/>
    </source>
</evidence>
<accession>A0A1A9KB33</accession>
<protein>
    <recommendedName>
        <fullName evidence="4">Flagellar protein FliT</fullName>
    </recommendedName>
</protein>
<sequence length="107" mass="11883">MPPVADPRVHALRSLHARLGEVLARGEWANLGEVDGAIRVLLERLAAGPALDAAGMEAKRRLQQLHEQARRACAQEVERLRQLLASHLEYAEGRSAYMQIDRLLAGR</sequence>
<evidence type="ECO:0008006" key="4">
    <source>
        <dbReference type="Google" id="ProtNLM"/>
    </source>
</evidence>
<dbReference type="EMBL" id="JARJLR010000183">
    <property type="protein sequence ID" value="MDF3841999.1"/>
    <property type="molecule type" value="Genomic_DNA"/>
</dbReference>